<dbReference type="AlphaFoldDB" id="A0A370KG58"/>
<keyword evidence="4" id="KW-0808">Transferase</keyword>
<dbReference type="FunFam" id="3.30.565.10:FF:000010">
    <property type="entry name" value="Sensor histidine kinase RcsC"/>
    <property type="match status" value="1"/>
</dbReference>
<dbReference type="InterPro" id="IPR003594">
    <property type="entry name" value="HATPase_dom"/>
</dbReference>
<dbReference type="CDD" id="cd16922">
    <property type="entry name" value="HATPase_EvgS-ArcB-TorS-like"/>
    <property type="match status" value="1"/>
</dbReference>
<name>A0A370KG58_9HYPH</name>
<feature type="transmembrane region" description="Helical" evidence="9">
    <location>
        <begin position="20"/>
        <end position="41"/>
    </location>
</feature>
<gene>
    <name evidence="12" type="ORF">B5K06_27905</name>
</gene>
<keyword evidence="9" id="KW-0812">Transmembrane</keyword>
<dbReference type="InterPro" id="IPR036097">
    <property type="entry name" value="HisK_dim/P_sf"/>
</dbReference>
<feature type="modified residue" description="4-aspartylphosphate" evidence="7">
    <location>
        <position position="1075"/>
    </location>
</feature>
<dbReference type="RefSeq" id="WP_114715329.1">
    <property type="nucleotide sequence ID" value="NZ_KZ857269.1"/>
</dbReference>
<evidence type="ECO:0000256" key="7">
    <source>
        <dbReference type="PROSITE-ProRule" id="PRU00169"/>
    </source>
</evidence>
<dbReference type="CDD" id="cd19410">
    <property type="entry name" value="HK9-like_sensor"/>
    <property type="match status" value="1"/>
</dbReference>
<dbReference type="Gene3D" id="3.30.450.40">
    <property type="match status" value="1"/>
</dbReference>
<dbReference type="InterPro" id="IPR003661">
    <property type="entry name" value="HisK_dim/P_dom"/>
</dbReference>
<evidence type="ECO:0000259" key="11">
    <source>
        <dbReference type="PROSITE" id="PS50110"/>
    </source>
</evidence>
<protein>
    <recommendedName>
        <fullName evidence="2">histidine kinase</fullName>
        <ecNumber evidence="2">2.7.13.3</ecNumber>
    </recommendedName>
</protein>
<evidence type="ECO:0000256" key="9">
    <source>
        <dbReference type="SAM" id="Phobius"/>
    </source>
</evidence>
<dbReference type="PANTHER" id="PTHR45339:SF1">
    <property type="entry name" value="HYBRID SIGNAL TRANSDUCTION HISTIDINE KINASE J"/>
    <property type="match status" value="1"/>
</dbReference>
<dbReference type="EMBL" id="NAAC01000041">
    <property type="protein sequence ID" value="RDJ03763.1"/>
    <property type="molecule type" value="Genomic_DNA"/>
</dbReference>
<dbReference type="GO" id="GO:0000155">
    <property type="term" value="F:phosphorelay sensor kinase activity"/>
    <property type="evidence" value="ECO:0007669"/>
    <property type="project" value="InterPro"/>
</dbReference>
<evidence type="ECO:0000313" key="13">
    <source>
        <dbReference type="Proteomes" id="UP000254939"/>
    </source>
</evidence>
<comment type="catalytic activity">
    <reaction evidence="1">
        <text>ATP + protein L-histidine = ADP + protein N-phospho-L-histidine.</text>
        <dbReference type="EC" id="2.7.13.3"/>
    </reaction>
</comment>
<feature type="region of interest" description="Disordered" evidence="8">
    <location>
        <begin position="399"/>
        <end position="418"/>
    </location>
</feature>
<feature type="modified residue" description="4-aspartylphosphate" evidence="7">
    <location>
        <position position="801"/>
    </location>
</feature>
<dbReference type="InterPro" id="IPR004358">
    <property type="entry name" value="Sig_transdc_His_kin-like_C"/>
</dbReference>
<dbReference type="Gene3D" id="3.30.565.10">
    <property type="entry name" value="Histidine kinase-like ATPase, C-terminal domain"/>
    <property type="match status" value="1"/>
</dbReference>
<dbReference type="SUPFAM" id="SSF55781">
    <property type="entry name" value="GAF domain-like"/>
    <property type="match status" value="1"/>
</dbReference>
<feature type="domain" description="Histidine kinase" evidence="10">
    <location>
        <begin position="481"/>
        <end position="701"/>
    </location>
</feature>
<keyword evidence="5 12" id="KW-0418">Kinase</keyword>
<organism evidence="12 13">
    <name type="scientific">Rhizobium grahamii</name>
    <dbReference type="NCBI Taxonomy" id="1120045"/>
    <lineage>
        <taxon>Bacteria</taxon>
        <taxon>Pseudomonadati</taxon>
        <taxon>Pseudomonadota</taxon>
        <taxon>Alphaproteobacteria</taxon>
        <taxon>Hyphomicrobiales</taxon>
        <taxon>Rhizobiaceae</taxon>
        <taxon>Rhizobium/Agrobacterium group</taxon>
        <taxon>Rhizobium</taxon>
    </lineage>
</organism>
<dbReference type="EC" id="2.7.13.3" evidence="2"/>
<evidence type="ECO:0000256" key="2">
    <source>
        <dbReference type="ARBA" id="ARBA00012438"/>
    </source>
</evidence>
<dbReference type="InterPro" id="IPR036890">
    <property type="entry name" value="HATPase_C_sf"/>
</dbReference>
<dbReference type="Gene3D" id="3.40.50.2300">
    <property type="match status" value="3"/>
</dbReference>
<evidence type="ECO:0000256" key="1">
    <source>
        <dbReference type="ARBA" id="ARBA00000085"/>
    </source>
</evidence>
<feature type="compositionally biased region" description="Basic and acidic residues" evidence="8">
    <location>
        <begin position="403"/>
        <end position="418"/>
    </location>
</feature>
<dbReference type="Proteomes" id="UP000254939">
    <property type="component" value="Unassembled WGS sequence"/>
</dbReference>
<comment type="caution">
    <text evidence="12">The sequence shown here is derived from an EMBL/GenBank/DDBJ whole genome shotgun (WGS) entry which is preliminary data.</text>
</comment>
<dbReference type="PANTHER" id="PTHR45339">
    <property type="entry name" value="HYBRID SIGNAL TRANSDUCTION HISTIDINE KINASE J"/>
    <property type="match status" value="1"/>
</dbReference>
<evidence type="ECO:0000256" key="4">
    <source>
        <dbReference type="ARBA" id="ARBA00022679"/>
    </source>
</evidence>
<dbReference type="PRINTS" id="PR00344">
    <property type="entry name" value="BCTRLSENSOR"/>
</dbReference>
<keyword evidence="3 7" id="KW-0597">Phosphoprotein</keyword>
<dbReference type="PROSITE" id="PS50110">
    <property type="entry name" value="RESPONSE_REGULATORY"/>
    <property type="match status" value="3"/>
</dbReference>
<accession>A0A370KG58</accession>
<dbReference type="InterPro" id="IPR007891">
    <property type="entry name" value="CHASE3"/>
</dbReference>
<feature type="modified residue" description="4-aspartylphosphate" evidence="7">
    <location>
        <position position="923"/>
    </location>
</feature>
<dbReference type="SUPFAM" id="SSF47384">
    <property type="entry name" value="Homodimeric domain of signal transducing histidine kinase"/>
    <property type="match status" value="1"/>
</dbReference>
<dbReference type="CDD" id="cd00156">
    <property type="entry name" value="REC"/>
    <property type="match status" value="1"/>
</dbReference>
<feature type="domain" description="Response regulatory" evidence="11">
    <location>
        <begin position="1020"/>
        <end position="1142"/>
    </location>
</feature>
<feature type="domain" description="Response regulatory" evidence="11">
    <location>
        <begin position="752"/>
        <end position="865"/>
    </location>
</feature>
<dbReference type="SMART" id="SM00065">
    <property type="entry name" value="GAF"/>
    <property type="match status" value="1"/>
</dbReference>
<feature type="domain" description="Response regulatory" evidence="11">
    <location>
        <begin position="874"/>
        <end position="990"/>
    </location>
</feature>
<dbReference type="Pfam" id="PF00512">
    <property type="entry name" value="HisKA"/>
    <property type="match status" value="1"/>
</dbReference>
<dbReference type="SUPFAM" id="SSF52172">
    <property type="entry name" value="CheY-like"/>
    <property type="match status" value="3"/>
</dbReference>
<keyword evidence="6" id="KW-0902">Two-component regulatory system</keyword>
<keyword evidence="9" id="KW-0472">Membrane</keyword>
<keyword evidence="9" id="KW-1133">Transmembrane helix</keyword>
<reference evidence="12 13" key="1">
    <citation type="submission" date="2017-03" db="EMBL/GenBank/DDBJ databases">
        <title>Genome analysis of Rhizobial strains effectives or ineffectives for nitrogen fixation isolated from bean seeds.</title>
        <authorList>
            <person name="Peralta H."/>
            <person name="Aguilar-Vera A."/>
            <person name="Mora Y."/>
            <person name="Vargas-Lagunas C."/>
            <person name="Girard L."/>
            <person name="Mora J."/>
        </authorList>
    </citation>
    <scope>NUCLEOTIDE SEQUENCE [LARGE SCALE GENOMIC DNA]</scope>
    <source>
        <strain evidence="12 13">CCGM3</strain>
    </source>
</reference>
<dbReference type="InterPro" id="IPR029016">
    <property type="entry name" value="GAF-like_dom_sf"/>
</dbReference>
<dbReference type="Pfam" id="PF02518">
    <property type="entry name" value="HATPase_c"/>
    <property type="match status" value="1"/>
</dbReference>
<evidence type="ECO:0000256" key="3">
    <source>
        <dbReference type="ARBA" id="ARBA00022553"/>
    </source>
</evidence>
<dbReference type="InterPro" id="IPR001789">
    <property type="entry name" value="Sig_transdc_resp-reg_receiver"/>
</dbReference>
<dbReference type="Gene3D" id="1.10.287.130">
    <property type="match status" value="1"/>
</dbReference>
<dbReference type="InterPro" id="IPR005467">
    <property type="entry name" value="His_kinase_dom"/>
</dbReference>
<proteinExistence type="predicted"/>
<evidence type="ECO:0000256" key="8">
    <source>
        <dbReference type="SAM" id="MobiDB-lite"/>
    </source>
</evidence>
<evidence type="ECO:0000256" key="6">
    <source>
        <dbReference type="ARBA" id="ARBA00023012"/>
    </source>
</evidence>
<dbReference type="OrthoDB" id="9810730at2"/>
<evidence type="ECO:0000313" key="12">
    <source>
        <dbReference type="EMBL" id="RDJ03763.1"/>
    </source>
</evidence>
<evidence type="ECO:0000259" key="10">
    <source>
        <dbReference type="PROSITE" id="PS50109"/>
    </source>
</evidence>
<dbReference type="CDD" id="cd17546">
    <property type="entry name" value="REC_hyHK_CKI1_RcsC-like"/>
    <property type="match status" value="1"/>
</dbReference>
<dbReference type="InterPro" id="IPR003018">
    <property type="entry name" value="GAF"/>
</dbReference>
<dbReference type="Pfam" id="PF00072">
    <property type="entry name" value="Response_reg"/>
    <property type="match status" value="3"/>
</dbReference>
<feature type="transmembrane region" description="Helical" evidence="9">
    <location>
        <begin position="188"/>
        <end position="214"/>
    </location>
</feature>
<dbReference type="CDD" id="cd00082">
    <property type="entry name" value="HisKA"/>
    <property type="match status" value="1"/>
</dbReference>
<dbReference type="Pfam" id="PF13185">
    <property type="entry name" value="GAF_2"/>
    <property type="match status" value="1"/>
</dbReference>
<dbReference type="Pfam" id="PF05227">
    <property type="entry name" value="CHASE3"/>
    <property type="match status" value="1"/>
</dbReference>
<evidence type="ECO:0000256" key="5">
    <source>
        <dbReference type="ARBA" id="ARBA00022777"/>
    </source>
</evidence>
<dbReference type="PROSITE" id="PS50109">
    <property type="entry name" value="HIS_KIN"/>
    <property type="match status" value="1"/>
</dbReference>
<dbReference type="SUPFAM" id="SSF55874">
    <property type="entry name" value="ATPase domain of HSP90 chaperone/DNA topoisomerase II/histidine kinase"/>
    <property type="match status" value="1"/>
</dbReference>
<dbReference type="SMART" id="SM00448">
    <property type="entry name" value="REC"/>
    <property type="match status" value="3"/>
</dbReference>
<dbReference type="InterPro" id="IPR011006">
    <property type="entry name" value="CheY-like_superfamily"/>
</dbReference>
<sequence length="1144" mass="126095">MLHAAVSTNRLKTGLEPVVALALASAIVFFIVSGAIGYFNLHSLRDNNARVVHTHEVIVSLGKLLSSVQDAETGQRGFVLTGNERYLDPYQAALADIPQRFAEMADLTNDNPDQQRLLPVLRQRVDAKLSELKDTIDARRARGFEPALALINSDRGKIEMDALRSQLFSMTQEESNLRSQRLTEMETAYTTALVTSALAALLGILLTIAIGVLVRRATNARRYGDWQRTGHLGLAGAMMGDQRTDELGNSILEFMARYAGAVAGAIFVGDKDWYRRASTYGVPSGAAIPARFSGREGLLGQAAAEHRILTINDVPDGYLAFGSSLGSDKPRNLVILPSVVDGNVNSVIELGFLRPVPEHVLVFLEQASSTIATSIRSASYRSELQNLLEETQRQSEELQVQSEELRVSNEELEEQGRALKESQARLEQQQAELEQTNSQLEEQARQLEIQRDDLERVNTSIELKARELEQASRYKSDFLANMSHELRTPLNSSLILAKLLADNADENLTEEQVKYAQTIQSSGNDLLNLINDILDLSKIEAGHVDVEPEPVSVERLADNLSQLFRPVALNKGLGFQVELAPDSPTVIETDPQKLEQVLKNLLANAFKFTERGHVTVALAPAPAGQVAFAVRDTGIGIAETQQQSIFQAFHQADGTISRRYGGTGLGLSISRELVRLLGGTIHLTSREGQGSTFTVVIPQSYDPAKVAPRDSLPAIPVTPAVATPIDERAGPQLQRPQIIEDDRAAPSDARHLLLVIEDDDSFATILRDLAREKGFRAIVAGTAHEALGLARQFMPSAIVLDVGLPDQSGLSVLDRLKRDVQTRHIPIHIVSANDYTETAFSLGAVGYMLKPVKREQLVEVLERLESKLSQRMHRVLIVEDNEVQREAVARLLTSHEVETVSAGTAAECLKLLKEQTFDCIVLDLSLPDASGYSLLETISQDSDHSFPPVIVYTGRVLSADDEQKLRRYSKSIIVKGAKSPERLLDEVTLFLHQVVSDLPDEQQKMIRKARNRDALLEGRRILVVEDDVRNVYALTNILEPRGAMIEIARNGQEAIDALSKSADDPSNAIDLVLMDVMMPVMDGLTATREIRKNAAWKKLPIITLTAKAMPDDQQRCIEAGANDYMAKPLDVEKLMSLVRVWMPR</sequence>
<dbReference type="SMART" id="SM00388">
    <property type="entry name" value="HisKA"/>
    <property type="match status" value="1"/>
</dbReference>
<dbReference type="SMART" id="SM00387">
    <property type="entry name" value="HATPase_c"/>
    <property type="match status" value="1"/>
</dbReference>